<protein>
    <submittedName>
        <fullName evidence="1">Uncharacterized protein</fullName>
    </submittedName>
</protein>
<proteinExistence type="predicted"/>
<evidence type="ECO:0000313" key="1">
    <source>
        <dbReference type="EMBL" id="VYS75943.1"/>
    </source>
</evidence>
<dbReference type="EMBL" id="CACRSL010000003">
    <property type="protein sequence ID" value="VYS75943.1"/>
    <property type="molecule type" value="Genomic_DNA"/>
</dbReference>
<reference evidence="1" key="1">
    <citation type="submission" date="2019-11" db="EMBL/GenBank/DDBJ databases">
        <authorList>
            <person name="Feng L."/>
        </authorList>
    </citation>
    <scope>NUCLEOTIDE SEQUENCE</scope>
    <source>
        <strain evidence="1">AundefinedLFYP135</strain>
    </source>
</reference>
<gene>
    <name evidence="1" type="ORF">AULFYP135_00235</name>
</gene>
<organism evidence="1">
    <name type="scientific">uncultured Anaerotruncus sp</name>
    <dbReference type="NCBI Taxonomy" id="905011"/>
    <lineage>
        <taxon>Bacteria</taxon>
        <taxon>Bacillati</taxon>
        <taxon>Bacillota</taxon>
        <taxon>Clostridia</taxon>
        <taxon>Eubacteriales</taxon>
        <taxon>Oscillospiraceae</taxon>
        <taxon>Anaerotruncus</taxon>
        <taxon>environmental samples</taxon>
    </lineage>
</organism>
<sequence>MSKLTLDEFRKLPKDQKMERYKELSPHDMFLWRISDPGNPRVIHQGVLTKEQEEKQAEVDRQFEQLLLEKFGKNKD</sequence>
<accession>A0A6N2R4D2</accession>
<dbReference type="AlphaFoldDB" id="A0A6N2R4D2"/>
<name>A0A6N2R4D2_9FIRM</name>